<dbReference type="OrthoDB" id="2384350at2759"/>
<keyword evidence="10" id="KW-1185">Reference proteome</keyword>
<dbReference type="AlphaFoldDB" id="A0A9P0CI74"/>
<dbReference type="Gene3D" id="3.30.40.10">
    <property type="entry name" value="Zinc/RING finger domain, C3HC4 (zinc finger)"/>
    <property type="match status" value="1"/>
</dbReference>
<organism evidence="9 10">
    <name type="scientific">Psylliodes chrysocephalus</name>
    <dbReference type="NCBI Taxonomy" id="3402493"/>
    <lineage>
        <taxon>Eukaryota</taxon>
        <taxon>Metazoa</taxon>
        <taxon>Ecdysozoa</taxon>
        <taxon>Arthropoda</taxon>
        <taxon>Hexapoda</taxon>
        <taxon>Insecta</taxon>
        <taxon>Pterygota</taxon>
        <taxon>Neoptera</taxon>
        <taxon>Endopterygota</taxon>
        <taxon>Coleoptera</taxon>
        <taxon>Polyphaga</taxon>
        <taxon>Cucujiformia</taxon>
        <taxon>Chrysomeloidea</taxon>
        <taxon>Chrysomelidae</taxon>
        <taxon>Galerucinae</taxon>
        <taxon>Alticini</taxon>
        <taxon>Psylliodes</taxon>
    </lineage>
</organism>
<keyword evidence="3" id="KW-0862">Zinc</keyword>
<dbReference type="Gene3D" id="1.25.40.20">
    <property type="entry name" value="Ankyrin repeat-containing domain"/>
    <property type="match status" value="1"/>
</dbReference>
<dbReference type="InterPro" id="IPR036770">
    <property type="entry name" value="Ankyrin_rpt-contain_sf"/>
</dbReference>
<keyword evidence="2 6" id="KW-0863">Zinc-finger</keyword>
<evidence type="ECO:0000256" key="4">
    <source>
        <dbReference type="ARBA" id="ARBA00023043"/>
    </source>
</evidence>
<feature type="repeat" description="ANK" evidence="5">
    <location>
        <begin position="155"/>
        <end position="187"/>
    </location>
</feature>
<feature type="domain" description="RING-type" evidence="7">
    <location>
        <begin position="22"/>
        <end position="58"/>
    </location>
</feature>
<evidence type="ECO:0000259" key="8">
    <source>
        <dbReference type="PROSITE" id="PS50172"/>
    </source>
</evidence>
<evidence type="ECO:0000256" key="3">
    <source>
        <dbReference type="ARBA" id="ARBA00022833"/>
    </source>
</evidence>
<reference evidence="9" key="1">
    <citation type="submission" date="2022-01" db="EMBL/GenBank/DDBJ databases">
        <authorList>
            <person name="King R."/>
        </authorList>
    </citation>
    <scope>NUCLEOTIDE SEQUENCE</scope>
</reference>
<evidence type="ECO:0000256" key="2">
    <source>
        <dbReference type="ARBA" id="ARBA00022771"/>
    </source>
</evidence>
<dbReference type="SUPFAM" id="SSF57850">
    <property type="entry name" value="RING/U-box"/>
    <property type="match status" value="1"/>
</dbReference>
<dbReference type="InterPro" id="IPR002110">
    <property type="entry name" value="Ankyrin_rpt"/>
</dbReference>
<dbReference type="PROSITE" id="PS50172">
    <property type="entry name" value="BRCT"/>
    <property type="match status" value="1"/>
</dbReference>
<dbReference type="SUPFAM" id="SSF52113">
    <property type="entry name" value="BRCT domain"/>
    <property type="match status" value="1"/>
</dbReference>
<sequence>MELSNVTTFLQDLEEIQELMKCQACNNPDKTLGRIKICGHYSCKTCLKKSDTSCPKCKIFCTNADIAWKNIFTESESIILNLKDLLLQAVKRAEPKKNGNTFEYLNKTYQINFIDDQRVNTKGETPLHVACKRKNVKDVKNLIKKQSDLNAQDFAGWVPLHEAIESGSKEIVEILLAHGALVDVPGEEYTTPLHKAVITHNADIVDSLLKSGANKNAVDFLGRKPVDYINKDDPVERLFNIEYITDRIEHLFCSKKIIAFCYYTELIYMKKLKQNKIKIEENYNPKKITHFIMRKNHKISVSILKAMLDGCSIRPQEWIDDYLKGNYFIDIPTYNFISLTSLNNGIRKATLNKLLRLPKLFDGMNFFITGHTTAAIIYGMKVSKDSLVAIITSGGGKVLHRAPTTSICEEKVNFPYHASKSNAKCCNYIIFQEERPPVLMYQMPELKHRSSKWLIDCAVNFTICD</sequence>
<dbReference type="InterPro" id="IPR001841">
    <property type="entry name" value="Znf_RING"/>
</dbReference>
<feature type="repeat" description="ANK" evidence="5">
    <location>
        <begin position="188"/>
        <end position="220"/>
    </location>
</feature>
<name>A0A9P0CI74_9CUCU</name>
<dbReference type="SUPFAM" id="SSF48403">
    <property type="entry name" value="Ankyrin repeat"/>
    <property type="match status" value="1"/>
</dbReference>
<keyword evidence="1" id="KW-0677">Repeat</keyword>
<dbReference type="GO" id="GO:0008270">
    <property type="term" value="F:zinc ion binding"/>
    <property type="evidence" value="ECO:0007669"/>
    <property type="project" value="UniProtKB-KW"/>
</dbReference>
<evidence type="ECO:0000256" key="1">
    <source>
        <dbReference type="ARBA" id="ARBA00022737"/>
    </source>
</evidence>
<dbReference type="PROSITE" id="PS50088">
    <property type="entry name" value="ANK_REPEAT"/>
    <property type="match status" value="3"/>
</dbReference>
<dbReference type="PANTHER" id="PTHR24171:SF8">
    <property type="entry name" value="BRCA1-ASSOCIATED RING DOMAIN PROTEIN 1"/>
    <property type="match status" value="1"/>
</dbReference>
<dbReference type="Proteomes" id="UP001153636">
    <property type="component" value="Chromosome 1"/>
</dbReference>
<dbReference type="EMBL" id="OV651813">
    <property type="protein sequence ID" value="CAH1099840.1"/>
    <property type="molecule type" value="Genomic_DNA"/>
</dbReference>
<accession>A0A9P0CI74</accession>
<dbReference type="Pfam" id="PF12796">
    <property type="entry name" value="Ank_2"/>
    <property type="match status" value="1"/>
</dbReference>
<proteinExistence type="predicted"/>
<dbReference type="Pfam" id="PF16589">
    <property type="entry name" value="BRCT_2"/>
    <property type="match status" value="1"/>
</dbReference>
<dbReference type="GO" id="GO:0070531">
    <property type="term" value="C:BRCA1-A complex"/>
    <property type="evidence" value="ECO:0007669"/>
    <property type="project" value="TreeGrafter"/>
</dbReference>
<dbReference type="PROSITE" id="PS50297">
    <property type="entry name" value="ANK_REP_REGION"/>
    <property type="match status" value="3"/>
</dbReference>
<dbReference type="GO" id="GO:0031436">
    <property type="term" value="C:BRCA1-BARD1 complex"/>
    <property type="evidence" value="ECO:0007669"/>
    <property type="project" value="TreeGrafter"/>
</dbReference>
<evidence type="ECO:0000256" key="5">
    <source>
        <dbReference type="PROSITE-ProRule" id="PRU00023"/>
    </source>
</evidence>
<dbReference type="SMART" id="SM00248">
    <property type="entry name" value="ANK"/>
    <property type="match status" value="3"/>
</dbReference>
<dbReference type="InterPro" id="IPR001357">
    <property type="entry name" value="BRCT_dom"/>
</dbReference>
<gene>
    <name evidence="9" type="ORF">PSYICH_LOCUS1131</name>
</gene>
<dbReference type="Pfam" id="PF00023">
    <property type="entry name" value="Ank"/>
    <property type="match status" value="1"/>
</dbReference>
<evidence type="ECO:0000313" key="9">
    <source>
        <dbReference type="EMBL" id="CAH1099840.1"/>
    </source>
</evidence>
<evidence type="ECO:0000256" key="6">
    <source>
        <dbReference type="PROSITE-ProRule" id="PRU00175"/>
    </source>
</evidence>
<dbReference type="GO" id="GO:0085020">
    <property type="term" value="P:protein K6-linked ubiquitination"/>
    <property type="evidence" value="ECO:0007669"/>
    <property type="project" value="TreeGrafter"/>
</dbReference>
<evidence type="ECO:0000313" key="10">
    <source>
        <dbReference type="Proteomes" id="UP001153636"/>
    </source>
</evidence>
<evidence type="ECO:0000259" key="7">
    <source>
        <dbReference type="PROSITE" id="PS50089"/>
    </source>
</evidence>
<protein>
    <submittedName>
        <fullName evidence="9">Uncharacterized protein</fullName>
    </submittedName>
</protein>
<dbReference type="Gene3D" id="3.40.50.10190">
    <property type="entry name" value="BRCT domain"/>
    <property type="match status" value="2"/>
</dbReference>
<feature type="repeat" description="ANK" evidence="5">
    <location>
        <begin position="122"/>
        <end position="154"/>
    </location>
</feature>
<dbReference type="PROSITE" id="PS50089">
    <property type="entry name" value="ZF_RING_2"/>
    <property type="match status" value="1"/>
</dbReference>
<feature type="domain" description="BRCT" evidence="8">
    <location>
        <begin position="356"/>
        <end position="457"/>
    </location>
</feature>
<keyword evidence="4 5" id="KW-0040">ANK repeat</keyword>
<dbReference type="PANTHER" id="PTHR24171">
    <property type="entry name" value="ANKYRIN REPEAT DOMAIN-CONTAINING PROTEIN 39-RELATED"/>
    <property type="match status" value="1"/>
</dbReference>
<dbReference type="InterPro" id="IPR036420">
    <property type="entry name" value="BRCT_dom_sf"/>
</dbReference>
<dbReference type="GO" id="GO:0004842">
    <property type="term" value="F:ubiquitin-protein transferase activity"/>
    <property type="evidence" value="ECO:0007669"/>
    <property type="project" value="TreeGrafter"/>
</dbReference>
<keyword evidence="2 6" id="KW-0479">Metal-binding</keyword>
<dbReference type="InterPro" id="IPR013083">
    <property type="entry name" value="Znf_RING/FYVE/PHD"/>
</dbReference>